<dbReference type="GO" id="GO:0031956">
    <property type="term" value="F:medium-chain fatty acid-CoA ligase activity"/>
    <property type="evidence" value="ECO:0007669"/>
    <property type="project" value="TreeGrafter"/>
</dbReference>
<dbReference type="Pfam" id="PF00501">
    <property type="entry name" value="AMP-binding"/>
    <property type="match status" value="1"/>
</dbReference>
<dbReference type="InterPro" id="IPR042099">
    <property type="entry name" value="ANL_N_sf"/>
</dbReference>
<feature type="domain" description="AMP-dependent synthetase/ligase" evidence="1">
    <location>
        <begin position="19"/>
        <end position="372"/>
    </location>
</feature>
<dbReference type="Gene3D" id="3.30.300.30">
    <property type="match status" value="1"/>
</dbReference>
<sequence>MTDHADQTLAERLAAVLSLQPDAIAVDYQGQSIRWVELARAAAEIEALLVEAGIERSAPVGWAARNRPAAVAGFIALVANGRMVVPLRPNYAVANFREDITAQRLKAVIGDSDDWAGEGVVDAARAAGSVGIEIAGPPFAVRFVAGLERPGPGPHREPSPDHVLERLTSGTTGAPKRIPVGQDVLIPSLRSGEQKRLGQAEEPLALKRSPALLFKPFSHAGGLFGLLLALYQARPIVLFEKFNVPEWVAAVRKYKPKSASLVPAMIRMLLDAEVDPADLSSLIAIRSGTAPLEPEVQDEFERRFGVAILIDYGAAEFIGGLAGWTIDDHRAFRDSKRGSVGRARRDVAIRTVDPESFAPTAAGVTGLVEIRSDRYGPDWIRTNDLAEIDADGFIFLRGRADDAINRGGFKVLPEEVAAVLRQHPKIGDAAVIGRPDPRLGQVPVAAIELPEGISVAPAPDELDAFLRRTLPAYMVPVDYRVVDALPRTISMKVSRPELKKLLGLQG</sequence>
<dbReference type="GO" id="GO:0006631">
    <property type="term" value="P:fatty acid metabolic process"/>
    <property type="evidence" value="ECO:0007669"/>
    <property type="project" value="TreeGrafter"/>
</dbReference>
<organism evidence="3 4">
    <name type="scientific">Rhizorhabdus histidinilytica</name>
    <dbReference type="NCBI Taxonomy" id="439228"/>
    <lineage>
        <taxon>Bacteria</taxon>
        <taxon>Pseudomonadati</taxon>
        <taxon>Pseudomonadota</taxon>
        <taxon>Alphaproteobacteria</taxon>
        <taxon>Sphingomonadales</taxon>
        <taxon>Sphingomonadaceae</taxon>
        <taxon>Rhizorhabdus</taxon>
    </lineage>
</organism>
<dbReference type="Pfam" id="PF13193">
    <property type="entry name" value="AMP-binding_C"/>
    <property type="match status" value="1"/>
</dbReference>
<dbReference type="SUPFAM" id="SSF56801">
    <property type="entry name" value="Acetyl-CoA synthetase-like"/>
    <property type="match status" value="1"/>
</dbReference>
<dbReference type="PANTHER" id="PTHR43201:SF32">
    <property type="entry name" value="2-SUCCINYLBENZOATE--COA LIGASE, CHLOROPLASTIC_PEROXISOMAL"/>
    <property type="match status" value="1"/>
</dbReference>
<dbReference type="InterPro" id="IPR025110">
    <property type="entry name" value="AMP-bd_C"/>
</dbReference>
<gene>
    <name evidence="3" type="ORF">SAMN06295920_107128</name>
</gene>
<dbReference type="RefSeq" id="WP_176152596.1">
    <property type="nucleotide sequence ID" value="NZ_FUYM01000007.1"/>
</dbReference>
<protein>
    <submittedName>
        <fullName evidence="3">Acyl-CoA synthetase (AMP-forming)/AMP-acid ligase II</fullName>
    </submittedName>
</protein>
<dbReference type="AlphaFoldDB" id="A0A1T5EPM1"/>
<evidence type="ECO:0000313" key="3">
    <source>
        <dbReference type="EMBL" id="SKB85923.1"/>
    </source>
</evidence>
<keyword evidence="4" id="KW-1185">Reference proteome</keyword>
<dbReference type="Proteomes" id="UP000189818">
    <property type="component" value="Unassembled WGS sequence"/>
</dbReference>
<proteinExistence type="predicted"/>
<keyword evidence="3" id="KW-0436">Ligase</keyword>
<dbReference type="EMBL" id="FUYM01000007">
    <property type="protein sequence ID" value="SKB85923.1"/>
    <property type="molecule type" value="Genomic_DNA"/>
</dbReference>
<dbReference type="STRING" id="439228.SAMN06295920_107128"/>
<reference evidence="4" key="1">
    <citation type="submission" date="2017-02" db="EMBL/GenBank/DDBJ databases">
        <authorList>
            <person name="Varghese N."/>
            <person name="Submissions S."/>
        </authorList>
    </citation>
    <scope>NUCLEOTIDE SEQUENCE [LARGE SCALE GENOMIC DNA]</scope>
    <source>
        <strain evidence="4">UM2</strain>
    </source>
</reference>
<accession>A0A1T5EPM1</accession>
<dbReference type="InterPro" id="IPR045851">
    <property type="entry name" value="AMP-bd_C_sf"/>
</dbReference>
<evidence type="ECO:0000259" key="1">
    <source>
        <dbReference type="Pfam" id="PF00501"/>
    </source>
</evidence>
<evidence type="ECO:0000313" key="4">
    <source>
        <dbReference type="Proteomes" id="UP000189818"/>
    </source>
</evidence>
<feature type="domain" description="AMP-binding enzyme C-terminal" evidence="2">
    <location>
        <begin position="415"/>
        <end position="492"/>
    </location>
</feature>
<dbReference type="InterPro" id="IPR000873">
    <property type="entry name" value="AMP-dep_synth/lig_dom"/>
</dbReference>
<evidence type="ECO:0000259" key="2">
    <source>
        <dbReference type="Pfam" id="PF13193"/>
    </source>
</evidence>
<dbReference type="CDD" id="cd04433">
    <property type="entry name" value="AFD_class_I"/>
    <property type="match status" value="1"/>
</dbReference>
<dbReference type="Gene3D" id="3.40.50.12780">
    <property type="entry name" value="N-terminal domain of ligase-like"/>
    <property type="match status" value="1"/>
</dbReference>
<dbReference type="PANTHER" id="PTHR43201">
    <property type="entry name" value="ACYL-COA SYNTHETASE"/>
    <property type="match status" value="1"/>
</dbReference>
<name>A0A1T5EPM1_9SPHN</name>